<keyword evidence="11" id="KW-0131">Cell cycle</keyword>
<evidence type="ECO:0000259" key="15">
    <source>
        <dbReference type="PROSITE" id="PS50006"/>
    </source>
</evidence>
<dbReference type="OrthoDB" id="342264at2759"/>
<dbReference type="InterPro" id="IPR001357">
    <property type="entry name" value="BRCT_dom"/>
</dbReference>
<accession>A0A8J9YHI3</accession>
<dbReference type="CDD" id="cd17744">
    <property type="entry name" value="BRCT_MDC1_rpt1"/>
    <property type="match status" value="1"/>
</dbReference>
<dbReference type="PANTHER" id="PTHR23196:SF1">
    <property type="entry name" value="PAX-INTERACTING PROTEIN 1"/>
    <property type="match status" value="1"/>
</dbReference>
<dbReference type="EMBL" id="OV170226">
    <property type="protein sequence ID" value="CAH0726855.1"/>
    <property type="molecule type" value="Genomic_DNA"/>
</dbReference>
<dbReference type="SMART" id="SM00292">
    <property type="entry name" value="BRCT"/>
    <property type="match status" value="1"/>
</dbReference>
<dbReference type="Pfam" id="PF16770">
    <property type="entry name" value="RTT107_BRCT_5"/>
    <property type="match status" value="1"/>
</dbReference>
<feature type="compositionally biased region" description="Acidic residues" evidence="14">
    <location>
        <begin position="439"/>
        <end position="450"/>
    </location>
</feature>
<evidence type="ECO:0000256" key="5">
    <source>
        <dbReference type="ARBA" id="ARBA00022499"/>
    </source>
</evidence>
<keyword evidence="9" id="KW-0007">Acetylation</keyword>
<name>A0A8J9YHI3_9NEOP</name>
<keyword evidence="5" id="KW-1017">Isopeptide bond</keyword>
<dbReference type="SMART" id="SM00240">
    <property type="entry name" value="FHA"/>
    <property type="match status" value="1"/>
</dbReference>
<dbReference type="Proteomes" id="UP000838878">
    <property type="component" value="Chromosome 6"/>
</dbReference>
<dbReference type="CDD" id="cd18432">
    <property type="entry name" value="BRCT_PAXIP1_rpt6_like"/>
    <property type="match status" value="1"/>
</dbReference>
<dbReference type="GO" id="GO:0005694">
    <property type="term" value="C:chromosome"/>
    <property type="evidence" value="ECO:0007669"/>
    <property type="project" value="UniProtKB-SubCell"/>
</dbReference>
<keyword evidence="18" id="KW-1185">Reference proteome</keyword>
<feature type="region of interest" description="Disordered" evidence="14">
    <location>
        <begin position="924"/>
        <end position="1078"/>
    </location>
</feature>
<dbReference type="GO" id="GO:0005634">
    <property type="term" value="C:nucleus"/>
    <property type="evidence" value="ECO:0007669"/>
    <property type="project" value="UniProtKB-SubCell"/>
</dbReference>
<dbReference type="InterPro" id="IPR051579">
    <property type="entry name" value="DDR_Transcriptional_Reg"/>
</dbReference>
<feature type="compositionally biased region" description="Basic and acidic residues" evidence="14">
    <location>
        <begin position="974"/>
        <end position="1000"/>
    </location>
</feature>
<dbReference type="Pfam" id="PF16589">
    <property type="entry name" value="BRCT_2"/>
    <property type="match status" value="1"/>
</dbReference>
<dbReference type="PROSITE" id="PS50006">
    <property type="entry name" value="FHA_DOMAIN"/>
    <property type="match status" value="1"/>
</dbReference>
<evidence type="ECO:0000256" key="8">
    <source>
        <dbReference type="ARBA" id="ARBA00022843"/>
    </source>
</evidence>
<evidence type="ECO:0000256" key="6">
    <source>
        <dbReference type="ARBA" id="ARBA00022737"/>
    </source>
</evidence>
<dbReference type="InterPro" id="IPR036420">
    <property type="entry name" value="BRCT_dom_sf"/>
</dbReference>
<dbReference type="Gene3D" id="3.40.50.10190">
    <property type="entry name" value="BRCT domain"/>
    <property type="match status" value="2"/>
</dbReference>
<feature type="domain" description="FHA" evidence="15">
    <location>
        <begin position="43"/>
        <end position="94"/>
    </location>
</feature>
<evidence type="ECO:0000256" key="7">
    <source>
        <dbReference type="ARBA" id="ARBA00022763"/>
    </source>
</evidence>
<keyword evidence="10" id="KW-0539">Nucleus</keyword>
<evidence type="ECO:0000313" key="18">
    <source>
        <dbReference type="Proteomes" id="UP000838878"/>
    </source>
</evidence>
<reference evidence="17" key="1">
    <citation type="submission" date="2021-12" db="EMBL/GenBank/DDBJ databases">
        <authorList>
            <person name="Martin H S."/>
        </authorList>
    </citation>
    <scope>NUCLEOTIDE SEQUENCE</scope>
</reference>
<dbReference type="InterPro" id="IPR008984">
    <property type="entry name" value="SMAD_FHA_dom_sf"/>
</dbReference>
<sequence length="1309" mass="149182">MELTQRLECTQDFSEINNDKIFPDQIGFLGICGNKHPLKKGPNKIGRDPDTCSVILDVNSISRHHAVINILSKNEFMLMDLDSANKTKLSGKTLLPYMPSPLKNGDMVQFGQVFGVFRLFEEENDLPMTQAINVPETPVLSRCISKLNIQVTTIPESPDFSDKDDSVIGASQQKQSKNMFKSPRDNFLKACVKTIEIKPIGTNKIDNVYWTSSKKSESFTSQANISNNLDDSSIPQNIHELQTQLPYDDKNNSNGSIYNALTQRGEERSLAIHEMETQLPADLPEVCKIDDQQNIQFDFSISENKENENIITNSEKDLPSENKSVNTESINTDKKSNSLSSENLKEKLDLSNDIILFDEVDSPPLEDNLESQSLMDPDIIINNENPLTCENNVKESEKEENYDQNINSKIKRRQSGDSTDCEDDIFIAMTQKLKAVTNDDDVTDCEDEPEPVAKSNEKEKATDENLTDCEDEPENVERPNEITENVKFEDMCTQVIEETPLDNEQNVEANIFKMPTALDDLQTQIIEEDKTDSRLIADLQTQVIEVEEDLQKNVCFEEALTQNIYSEEIMDFKMPGPSLRRKRKTVPNIEKQLSNIVQKNKTDCENEKKDSDNDEIYYATTQEPCIDLCTQRELSPESLTQNIYSEEIIDFKQPGPSPLRRKRKIVPNIEKQLSNVVQESKNDSEIEKKHSDNDDIYYAATQELFIDLCSQKELSPEIVKQPTITLNTNKKLSLKSPKENNIKHRVGHEFDEDCDIEEKINSFVANLSKSQIMDVVGTEKNLTAFKQKSNDVSDLKVPLKTKENNKINKISFKNESHKNEIKTKRSLPNKTKVKNYSEQNLRISNKIVTNHKRKEKSSSDIRSYLNKNTEAELLPSRSSSRIRKPTSRLKDSDGDSQKLCNSLFKSIIVIDDDETKKDIESVNTLQSKEEKKKTKTDLENKRKKAGKEKVEKDESTKEKITKSEHKPRRSRRTKEKDEAQKYTIEEELDVNKNKDSDVKKSRNSRSKSKKSENGHKNSKSPSNDKQKSDKKNREQSKEKDKKSPEKEIRRSKRQRTSKKSEESSSENKSHKISNGLEQSTIYTMSSESGIDSPNKLKRSGNFEYPSAKKTKTVTSLRSTPARKIKTHYVLFTAFPCEEVKNKLEKLGAIIVTEVSKCTVVLTMQIKRTFKLLCAVGLGRPVVGPAWVQACADTNMIVDPWLYLIKDDVTEKRFQFNLERSLVGKRNFLSGYNISSTPNVMPNAEEMKLIVECSGGKWKDQGPLWICVSCVADKSLWPTLKKKGAIIVSTEFILGGVLRQKLDIDKNRLM</sequence>
<dbReference type="PROSITE" id="PS50172">
    <property type="entry name" value="BRCT"/>
    <property type="match status" value="1"/>
</dbReference>
<proteinExistence type="predicted"/>
<evidence type="ECO:0000256" key="9">
    <source>
        <dbReference type="ARBA" id="ARBA00022990"/>
    </source>
</evidence>
<dbReference type="GO" id="GO:0006974">
    <property type="term" value="P:DNA damage response"/>
    <property type="evidence" value="ECO:0007669"/>
    <property type="project" value="UniProtKB-KW"/>
</dbReference>
<dbReference type="SUPFAM" id="SSF52113">
    <property type="entry name" value="BRCT domain"/>
    <property type="match status" value="1"/>
</dbReference>
<dbReference type="Pfam" id="PF00498">
    <property type="entry name" value="FHA"/>
    <property type="match status" value="1"/>
</dbReference>
<evidence type="ECO:0000256" key="10">
    <source>
        <dbReference type="ARBA" id="ARBA00023242"/>
    </source>
</evidence>
<evidence type="ECO:0000256" key="12">
    <source>
        <dbReference type="ARBA" id="ARBA00023858"/>
    </source>
</evidence>
<dbReference type="CDD" id="cd00060">
    <property type="entry name" value="FHA"/>
    <property type="match status" value="1"/>
</dbReference>
<evidence type="ECO:0000256" key="3">
    <source>
        <dbReference type="ARBA" id="ARBA00015014"/>
    </source>
</evidence>
<keyword evidence="7" id="KW-0227">DNA damage</keyword>
<feature type="compositionally biased region" description="Acidic residues" evidence="14">
    <location>
        <begin position="465"/>
        <end position="474"/>
    </location>
</feature>
<dbReference type="SUPFAM" id="SSF49879">
    <property type="entry name" value="SMAD/FHA domain"/>
    <property type="match status" value="1"/>
</dbReference>
<feature type="region of interest" description="Disordered" evidence="14">
    <location>
        <begin position="850"/>
        <end position="896"/>
    </location>
</feature>
<evidence type="ECO:0000256" key="13">
    <source>
        <dbReference type="ARBA" id="ARBA00030146"/>
    </source>
</evidence>
<feature type="compositionally biased region" description="Basic and acidic residues" evidence="14">
    <location>
        <begin position="1058"/>
        <end position="1069"/>
    </location>
</feature>
<keyword evidence="4" id="KW-0158">Chromosome</keyword>
<evidence type="ECO:0000259" key="16">
    <source>
        <dbReference type="PROSITE" id="PS50172"/>
    </source>
</evidence>
<feature type="compositionally biased region" description="Basic and acidic residues" evidence="14">
    <location>
        <begin position="947"/>
        <end position="964"/>
    </location>
</feature>
<protein>
    <recommendedName>
        <fullName evidence="3">Mediator of DNA damage checkpoint protein 1</fullName>
    </recommendedName>
    <alternativeName>
        <fullName evidence="13">PAX transactivation activation domain-interacting protein</fullName>
    </alternativeName>
    <alternativeName>
        <fullName evidence="12">PAX-interacting protein 1</fullName>
    </alternativeName>
</protein>
<dbReference type="Gene3D" id="2.60.200.20">
    <property type="match status" value="1"/>
</dbReference>
<keyword evidence="6" id="KW-0677">Repeat</keyword>
<feature type="region of interest" description="Disordered" evidence="14">
    <location>
        <begin position="439"/>
        <end position="477"/>
    </location>
</feature>
<feature type="domain" description="BRCT" evidence="16">
    <location>
        <begin position="1137"/>
        <end position="1204"/>
    </location>
</feature>
<evidence type="ECO:0000256" key="2">
    <source>
        <dbReference type="ARBA" id="ARBA00004286"/>
    </source>
</evidence>
<feature type="compositionally biased region" description="Basic and acidic residues" evidence="14">
    <location>
        <begin position="927"/>
        <end position="940"/>
    </location>
</feature>
<evidence type="ECO:0000256" key="4">
    <source>
        <dbReference type="ARBA" id="ARBA00022454"/>
    </source>
</evidence>
<evidence type="ECO:0000256" key="1">
    <source>
        <dbReference type="ARBA" id="ARBA00004123"/>
    </source>
</evidence>
<feature type="non-terminal residue" evidence="17">
    <location>
        <position position="1309"/>
    </location>
</feature>
<organism evidence="17 18">
    <name type="scientific">Brenthis ino</name>
    <name type="common">lesser marbled fritillary</name>
    <dbReference type="NCBI Taxonomy" id="405034"/>
    <lineage>
        <taxon>Eukaryota</taxon>
        <taxon>Metazoa</taxon>
        <taxon>Ecdysozoa</taxon>
        <taxon>Arthropoda</taxon>
        <taxon>Hexapoda</taxon>
        <taxon>Insecta</taxon>
        <taxon>Pterygota</taxon>
        <taxon>Neoptera</taxon>
        <taxon>Endopterygota</taxon>
        <taxon>Lepidoptera</taxon>
        <taxon>Glossata</taxon>
        <taxon>Ditrysia</taxon>
        <taxon>Papilionoidea</taxon>
        <taxon>Nymphalidae</taxon>
        <taxon>Heliconiinae</taxon>
        <taxon>Argynnini</taxon>
        <taxon>Brenthis</taxon>
    </lineage>
</organism>
<feature type="region of interest" description="Disordered" evidence="14">
    <location>
        <begin position="312"/>
        <end position="341"/>
    </location>
</feature>
<evidence type="ECO:0000313" key="17">
    <source>
        <dbReference type="EMBL" id="CAH0726855.1"/>
    </source>
</evidence>
<gene>
    <name evidence="17" type="ORF">BINO364_LOCUS12273</name>
</gene>
<feature type="compositionally biased region" description="Basic and acidic residues" evidence="14">
    <location>
        <begin position="1022"/>
        <end position="1048"/>
    </location>
</feature>
<evidence type="ECO:0000256" key="11">
    <source>
        <dbReference type="ARBA" id="ARBA00023306"/>
    </source>
</evidence>
<evidence type="ECO:0000256" key="14">
    <source>
        <dbReference type="SAM" id="MobiDB-lite"/>
    </source>
</evidence>
<keyword evidence="8" id="KW-0832">Ubl conjugation</keyword>
<comment type="subcellular location">
    <subcellularLocation>
        <location evidence="2">Chromosome</location>
    </subcellularLocation>
    <subcellularLocation>
        <location evidence="1">Nucleus</location>
    </subcellularLocation>
</comment>
<feature type="compositionally biased region" description="Polar residues" evidence="14">
    <location>
        <begin position="321"/>
        <end position="330"/>
    </location>
</feature>
<dbReference type="InterPro" id="IPR000253">
    <property type="entry name" value="FHA_dom"/>
</dbReference>
<dbReference type="PANTHER" id="PTHR23196">
    <property type="entry name" value="PAX TRANSCRIPTION ACTIVATION DOMAIN INTERACTING PROTEIN"/>
    <property type="match status" value="1"/>
</dbReference>